<dbReference type="GO" id="GO:0016020">
    <property type="term" value="C:membrane"/>
    <property type="evidence" value="ECO:0007669"/>
    <property type="project" value="UniProtKB-SubCell"/>
</dbReference>
<dbReference type="InterPro" id="IPR003599">
    <property type="entry name" value="Ig_sub"/>
</dbReference>
<dbReference type="OrthoDB" id="9835793at2759"/>
<evidence type="ECO:0000256" key="3">
    <source>
        <dbReference type="ARBA" id="ARBA00023136"/>
    </source>
</evidence>
<keyword evidence="3" id="KW-0472">Membrane</keyword>
<dbReference type="EMBL" id="JAERUA010000003">
    <property type="protein sequence ID" value="KAI1901204.1"/>
    <property type="molecule type" value="Genomic_DNA"/>
</dbReference>
<protein>
    <recommendedName>
        <fullName evidence="6">Ig-like domain-containing protein</fullName>
    </recommendedName>
</protein>
<proteinExistence type="predicted"/>
<dbReference type="InterPro" id="IPR013783">
    <property type="entry name" value="Ig-like_fold"/>
</dbReference>
<dbReference type="PANTHER" id="PTHR12080">
    <property type="entry name" value="SIGNALING LYMPHOCYTIC ACTIVATION MOLECULE"/>
    <property type="match status" value="1"/>
</dbReference>
<dbReference type="SUPFAM" id="SSF48726">
    <property type="entry name" value="Immunoglobulin"/>
    <property type="match status" value="2"/>
</dbReference>
<accession>A0A8T3DZG0</accession>
<dbReference type="Pfam" id="PF13895">
    <property type="entry name" value="Ig_2"/>
    <property type="match status" value="1"/>
</dbReference>
<dbReference type="InterPro" id="IPR015631">
    <property type="entry name" value="CD2/SLAM_rcpt"/>
</dbReference>
<sequence>MQYNLLFVWPFLSLLQVCNVGGASSVLNGAVGESIVLPAGVDGTVQAELMQWSENNKVIIQSSEKGMKLRERAFTGRVTMSNETGDLTISRLREEDSGKYVFSGFGLSGAFNPKEVELHVYERIFKVQVDSQVKNSTNSSSCSVTLSCSVLGGSQVALSWSRDGQRIAEVENKTTLTVSPSREEFYSCTASNSVSSLTNKVTVTPCQTYGQPVLNLWPFWGHSVFILQAAGR</sequence>
<keyword evidence="4" id="KW-0325">Glycoprotein</keyword>
<evidence type="ECO:0000256" key="2">
    <source>
        <dbReference type="ARBA" id="ARBA00022729"/>
    </source>
</evidence>
<evidence type="ECO:0000256" key="1">
    <source>
        <dbReference type="ARBA" id="ARBA00004370"/>
    </source>
</evidence>
<dbReference type="InterPro" id="IPR007110">
    <property type="entry name" value="Ig-like_dom"/>
</dbReference>
<dbReference type="PROSITE" id="PS50835">
    <property type="entry name" value="IG_LIKE"/>
    <property type="match status" value="1"/>
</dbReference>
<dbReference type="SMART" id="SM00409">
    <property type="entry name" value="IG"/>
    <property type="match status" value="2"/>
</dbReference>
<dbReference type="InterPro" id="IPR036179">
    <property type="entry name" value="Ig-like_dom_sf"/>
</dbReference>
<organism evidence="7 8">
    <name type="scientific">Albula goreensis</name>
    <dbReference type="NCBI Taxonomy" id="1534307"/>
    <lineage>
        <taxon>Eukaryota</taxon>
        <taxon>Metazoa</taxon>
        <taxon>Chordata</taxon>
        <taxon>Craniata</taxon>
        <taxon>Vertebrata</taxon>
        <taxon>Euteleostomi</taxon>
        <taxon>Actinopterygii</taxon>
        <taxon>Neopterygii</taxon>
        <taxon>Teleostei</taxon>
        <taxon>Albuliformes</taxon>
        <taxon>Albulidae</taxon>
        <taxon>Albula</taxon>
    </lineage>
</organism>
<feature type="signal peptide" evidence="5">
    <location>
        <begin position="1"/>
        <end position="25"/>
    </location>
</feature>
<feature type="domain" description="Ig-like" evidence="6">
    <location>
        <begin position="113"/>
        <end position="204"/>
    </location>
</feature>
<dbReference type="Gene3D" id="2.60.40.10">
    <property type="entry name" value="Immunoglobulins"/>
    <property type="match status" value="2"/>
</dbReference>
<gene>
    <name evidence="7" type="ORF">AGOR_G00031890</name>
</gene>
<evidence type="ECO:0000313" key="7">
    <source>
        <dbReference type="EMBL" id="KAI1901204.1"/>
    </source>
</evidence>
<evidence type="ECO:0000259" key="6">
    <source>
        <dbReference type="PROSITE" id="PS50835"/>
    </source>
</evidence>
<reference evidence="7" key="1">
    <citation type="submission" date="2021-01" db="EMBL/GenBank/DDBJ databases">
        <authorList>
            <person name="Zahm M."/>
            <person name="Roques C."/>
            <person name="Cabau C."/>
            <person name="Klopp C."/>
            <person name="Donnadieu C."/>
            <person name="Jouanno E."/>
            <person name="Lampietro C."/>
            <person name="Louis A."/>
            <person name="Herpin A."/>
            <person name="Echchiki A."/>
            <person name="Berthelot C."/>
            <person name="Parey E."/>
            <person name="Roest-Crollius H."/>
            <person name="Braasch I."/>
            <person name="Postlethwait J."/>
            <person name="Bobe J."/>
            <person name="Montfort J."/>
            <person name="Bouchez O."/>
            <person name="Begum T."/>
            <person name="Mejri S."/>
            <person name="Adams A."/>
            <person name="Chen W.-J."/>
            <person name="Guiguen Y."/>
        </authorList>
    </citation>
    <scope>NUCLEOTIDE SEQUENCE</scope>
    <source>
        <tissue evidence="7">Blood</tissue>
    </source>
</reference>
<keyword evidence="2 5" id="KW-0732">Signal</keyword>
<dbReference type="AlphaFoldDB" id="A0A8T3DZG0"/>
<feature type="chain" id="PRO_5035903538" description="Ig-like domain-containing protein" evidence="5">
    <location>
        <begin position="26"/>
        <end position="232"/>
    </location>
</feature>
<dbReference type="PANTHER" id="PTHR12080:SF134">
    <property type="entry name" value="CD48 ANTIGEN"/>
    <property type="match status" value="1"/>
</dbReference>
<evidence type="ECO:0000313" key="8">
    <source>
        <dbReference type="Proteomes" id="UP000829720"/>
    </source>
</evidence>
<name>A0A8T3DZG0_9TELE</name>
<dbReference type="Proteomes" id="UP000829720">
    <property type="component" value="Unassembled WGS sequence"/>
</dbReference>
<comment type="caution">
    <text evidence="7">The sequence shown here is derived from an EMBL/GenBank/DDBJ whole genome shotgun (WGS) entry which is preliminary data.</text>
</comment>
<keyword evidence="8" id="KW-1185">Reference proteome</keyword>
<evidence type="ECO:0000256" key="4">
    <source>
        <dbReference type="ARBA" id="ARBA00023180"/>
    </source>
</evidence>
<comment type="subcellular location">
    <subcellularLocation>
        <location evidence="1">Membrane</location>
    </subcellularLocation>
</comment>
<evidence type="ECO:0000256" key="5">
    <source>
        <dbReference type="SAM" id="SignalP"/>
    </source>
</evidence>